<proteinExistence type="predicted"/>
<dbReference type="Proteomes" id="UP000314294">
    <property type="component" value="Unassembled WGS sequence"/>
</dbReference>
<evidence type="ECO:0000313" key="2">
    <source>
        <dbReference type="EMBL" id="TNN85520.1"/>
    </source>
</evidence>
<dbReference type="AlphaFoldDB" id="A0A4Z2J5S4"/>
<accession>A0A4Z2J5S4</accession>
<sequence length="160" mass="18323">MFLLVCVSSTVKSPVSVKTYKGGSKEASMLEKPFQYLKGHICTSMASSVQSHRMQSHSGANPDRSEQSDLILWFIHGSLAHAGRVAETMWQCQRHKLPCNKTIAGRSHSPVQEEVNEEQRREGQRGRRRKPEIVTNTVVGSKTRRIESYWNRKRRECRKV</sequence>
<name>A0A4Z2J5S4_9TELE</name>
<evidence type="ECO:0000313" key="3">
    <source>
        <dbReference type="Proteomes" id="UP000314294"/>
    </source>
</evidence>
<dbReference type="EMBL" id="SRLO01000020">
    <property type="protein sequence ID" value="TNN85520.1"/>
    <property type="molecule type" value="Genomic_DNA"/>
</dbReference>
<evidence type="ECO:0000256" key="1">
    <source>
        <dbReference type="SAM" id="MobiDB-lite"/>
    </source>
</evidence>
<reference evidence="2 3" key="1">
    <citation type="submission" date="2019-03" db="EMBL/GenBank/DDBJ databases">
        <title>First draft genome of Liparis tanakae, snailfish: a comprehensive survey of snailfish specific genes.</title>
        <authorList>
            <person name="Kim W."/>
            <person name="Song I."/>
            <person name="Jeong J.-H."/>
            <person name="Kim D."/>
            <person name="Kim S."/>
            <person name="Ryu S."/>
            <person name="Song J.Y."/>
            <person name="Lee S.K."/>
        </authorList>
    </citation>
    <scope>NUCLEOTIDE SEQUENCE [LARGE SCALE GENOMIC DNA]</scope>
    <source>
        <tissue evidence="2">Muscle</tissue>
    </source>
</reference>
<gene>
    <name evidence="2" type="ORF">EYF80_004153</name>
</gene>
<feature type="region of interest" description="Disordered" evidence="1">
    <location>
        <begin position="103"/>
        <end position="132"/>
    </location>
</feature>
<keyword evidence="3" id="KW-1185">Reference proteome</keyword>
<protein>
    <submittedName>
        <fullName evidence="2">Uncharacterized protein</fullName>
    </submittedName>
</protein>
<organism evidence="2 3">
    <name type="scientific">Liparis tanakae</name>
    <name type="common">Tanaka's snailfish</name>
    <dbReference type="NCBI Taxonomy" id="230148"/>
    <lineage>
        <taxon>Eukaryota</taxon>
        <taxon>Metazoa</taxon>
        <taxon>Chordata</taxon>
        <taxon>Craniata</taxon>
        <taxon>Vertebrata</taxon>
        <taxon>Euteleostomi</taxon>
        <taxon>Actinopterygii</taxon>
        <taxon>Neopterygii</taxon>
        <taxon>Teleostei</taxon>
        <taxon>Neoteleostei</taxon>
        <taxon>Acanthomorphata</taxon>
        <taxon>Eupercaria</taxon>
        <taxon>Perciformes</taxon>
        <taxon>Cottioidei</taxon>
        <taxon>Cottales</taxon>
        <taxon>Liparidae</taxon>
        <taxon>Liparis</taxon>
    </lineage>
</organism>
<comment type="caution">
    <text evidence="2">The sequence shown here is derived from an EMBL/GenBank/DDBJ whole genome shotgun (WGS) entry which is preliminary data.</text>
</comment>